<dbReference type="RefSeq" id="WP_107728524.1">
    <property type="nucleotide sequence ID" value="NZ_PZZP01000004.1"/>
</dbReference>
<evidence type="ECO:0000256" key="2">
    <source>
        <dbReference type="ARBA" id="ARBA00022741"/>
    </source>
</evidence>
<dbReference type="OrthoDB" id="9801938at2"/>
<evidence type="ECO:0000256" key="3">
    <source>
        <dbReference type="ARBA" id="ARBA00022840"/>
    </source>
</evidence>
<keyword evidence="6" id="KW-1185">Reference proteome</keyword>
<dbReference type="EC" id="6.3.3.2" evidence="4"/>
<evidence type="ECO:0000256" key="1">
    <source>
        <dbReference type="ARBA" id="ARBA00010638"/>
    </source>
</evidence>
<dbReference type="AlphaFoldDB" id="A0A2T4Z0I1"/>
<dbReference type="Proteomes" id="UP000241639">
    <property type="component" value="Unassembled WGS sequence"/>
</dbReference>
<protein>
    <recommendedName>
        <fullName evidence="4">5-formyltetrahydrofolate cyclo-ligase</fullName>
        <ecNumber evidence="4">6.3.3.2</ecNumber>
    </recommendedName>
</protein>
<keyword evidence="5" id="KW-0436">Ligase</keyword>
<comment type="catalytic activity">
    <reaction evidence="4">
        <text>(6S)-5-formyl-5,6,7,8-tetrahydrofolate + ATP = (6R)-5,10-methenyltetrahydrofolate + ADP + phosphate</text>
        <dbReference type="Rhea" id="RHEA:10488"/>
        <dbReference type="ChEBI" id="CHEBI:30616"/>
        <dbReference type="ChEBI" id="CHEBI:43474"/>
        <dbReference type="ChEBI" id="CHEBI:57455"/>
        <dbReference type="ChEBI" id="CHEBI:57457"/>
        <dbReference type="ChEBI" id="CHEBI:456216"/>
        <dbReference type="EC" id="6.3.3.2"/>
    </reaction>
</comment>
<dbReference type="GO" id="GO:0030272">
    <property type="term" value="F:5-formyltetrahydrofolate cyclo-ligase activity"/>
    <property type="evidence" value="ECO:0007669"/>
    <property type="project" value="UniProtKB-EC"/>
</dbReference>
<dbReference type="PANTHER" id="PTHR23407:SF1">
    <property type="entry name" value="5-FORMYLTETRAHYDROFOLATE CYCLO-LIGASE"/>
    <property type="match status" value="1"/>
</dbReference>
<dbReference type="PANTHER" id="PTHR23407">
    <property type="entry name" value="ATPASE INHIBITOR/5-FORMYLTETRAHYDROFOLATE CYCLO-LIGASE"/>
    <property type="match status" value="1"/>
</dbReference>
<keyword evidence="3 4" id="KW-0067">ATP-binding</keyword>
<evidence type="ECO:0000256" key="4">
    <source>
        <dbReference type="RuleBase" id="RU361279"/>
    </source>
</evidence>
<dbReference type="InterPro" id="IPR037171">
    <property type="entry name" value="NagB/RpiA_transferase-like"/>
</dbReference>
<sequence length="229" mass="26579">MIDKKRIETDDIATIEKWGCDWITAAKRRERSRKWTHAMMDPSTKQELRRQWLRRREALDAAVVRKHSLEICRHLHRHPLYREAKRVLYTMPHRNEVDLRLLMEWAWQEEKGVILPRALKEERTLHLYRVQGWDELSLGAFGIMEPAGLPHTEVKAAEVDLALVPGVAFDRRGYRLGYGGGYFDRFFADEGKNTVALGVAYAFQIVPTVFPEAHDVPMAGVMTEEGWVG</sequence>
<comment type="cofactor">
    <cofactor evidence="4">
        <name>Mg(2+)</name>
        <dbReference type="ChEBI" id="CHEBI:18420"/>
    </cofactor>
</comment>
<evidence type="ECO:0000313" key="5">
    <source>
        <dbReference type="EMBL" id="PTM53233.1"/>
    </source>
</evidence>
<dbReference type="GO" id="GO:0046872">
    <property type="term" value="F:metal ion binding"/>
    <property type="evidence" value="ECO:0007669"/>
    <property type="project" value="UniProtKB-KW"/>
</dbReference>
<keyword evidence="2 4" id="KW-0547">Nucleotide-binding</keyword>
<dbReference type="GO" id="GO:0009396">
    <property type="term" value="P:folic acid-containing compound biosynthetic process"/>
    <property type="evidence" value="ECO:0007669"/>
    <property type="project" value="TreeGrafter"/>
</dbReference>
<keyword evidence="4" id="KW-0479">Metal-binding</keyword>
<dbReference type="Gene3D" id="3.40.50.10420">
    <property type="entry name" value="NagB/RpiA/CoA transferase-like"/>
    <property type="match status" value="1"/>
</dbReference>
<reference evidence="5 6" key="1">
    <citation type="submission" date="2018-04" db="EMBL/GenBank/DDBJ databases">
        <title>Genomic Encyclopedia of Archaeal and Bacterial Type Strains, Phase II (KMG-II): from individual species to whole genera.</title>
        <authorList>
            <person name="Goeker M."/>
        </authorList>
    </citation>
    <scope>NUCLEOTIDE SEQUENCE [LARGE SCALE GENOMIC DNA]</scope>
    <source>
        <strain evidence="5 6">DSM 45169</strain>
    </source>
</reference>
<dbReference type="SUPFAM" id="SSF100950">
    <property type="entry name" value="NagB/RpiA/CoA transferase-like"/>
    <property type="match status" value="1"/>
</dbReference>
<dbReference type="Pfam" id="PF01812">
    <property type="entry name" value="5-FTHF_cyc-lig"/>
    <property type="match status" value="1"/>
</dbReference>
<proteinExistence type="inferred from homology"/>
<organism evidence="5 6">
    <name type="scientific">Desmospora activa DSM 45169</name>
    <dbReference type="NCBI Taxonomy" id="1121389"/>
    <lineage>
        <taxon>Bacteria</taxon>
        <taxon>Bacillati</taxon>
        <taxon>Bacillota</taxon>
        <taxon>Bacilli</taxon>
        <taxon>Bacillales</taxon>
        <taxon>Thermoactinomycetaceae</taxon>
        <taxon>Desmospora</taxon>
    </lineage>
</organism>
<dbReference type="EMBL" id="PZZP01000004">
    <property type="protein sequence ID" value="PTM53233.1"/>
    <property type="molecule type" value="Genomic_DNA"/>
</dbReference>
<gene>
    <name evidence="5" type="ORF">C8J48_3544</name>
</gene>
<dbReference type="GO" id="GO:0035999">
    <property type="term" value="P:tetrahydrofolate interconversion"/>
    <property type="evidence" value="ECO:0007669"/>
    <property type="project" value="TreeGrafter"/>
</dbReference>
<accession>A0A2T4Z0I1</accession>
<name>A0A2T4Z0I1_9BACL</name>
<comment type="similarity">
    <text evidence="1 4">Belongs to the 5-formyltetrahydrofolate cyclo-ligase family.</text>
</comment>
<evidence type="ECO:0000313" key="6">
    <source>
        <dbReference type="Proteomes" id="UP000241639"/>
    </source>
</evidence>
<dbReference type="NCBIfam" id="TIGR02727">
    <property type="entry name" value="MTHFS_bact"/>
    <property type="match status" value="1"/>
</dbReference>
<dbReference type="InterPro" id="IPR002698">
    <property type="entry name" value="FTHF_cligase"/>
</dbReference>
<dbReference type="GO" id="GO:0005524">
    <property type="term" value="F:ATP binding"/>
    <property type="evidence" value="ECO:0007669"/>
    <property type="project" value="UniProtKB-KW"/>
</dbReference>
<keyword evidence="4" id="KW-0460">Magnesium</keyword>
<dbReference type="InterPro" id="IPR024185">
    <property type="entry name" value="FTHF_cligase-like_sf"/>
</dbReference>
<comment type="caution">
    <text evidence="5">The sequence shown here is derived from an EMBL/GenBank/DDBJ whole genome shotgun (WGS) entry which is preliminary data.</text>
</comment>